<dbReference type="EMBL" id="BAAAVV010000018">
    <property type="protein sequence ID" value="GAA3183836.1"/>
    <property type="molecule type" value="Genomic_DNA"/>
</dbReference>
<evidence type="ECO:0000256" key="10">
    <source>
        <dbReference type="SAM" id="Phobius"/>
    </source>
</evidence>
<evidence type="ECO:0000256" key="4">
    <source>
        <dbReference type="ARBA" id="ARBA00022679"/>
    </source>
</evidence>
<dbReference type="Gene3D" id="3.30.565.10">
    <property type="entry name" value="Histidine kinase-like ATPase, C-terminal domain"/>
    <property type="match status" value="1"/>
</dbReference>
<evidence type="ECO:0000256" key="3">
    <source>
        <dbReference type="ARBA" id="ARBA00022553"/>
    </source>
</evidence>
<keyword evidence="9" id="KW-0175">Coiled coil</keyword>
<keyword evidence="10" id="KW-0472">Membrane</keyword>
<gene>
    <name evidence="14" type="ORF">GCM10010531_42590</name>
</gene>
<dbReference type="EC" id="2.7.13.3" evidence="2"/>
<dbReference type="InterPro" id="IPR036890">
    <property type="entry name" value="HATPase_C_sf"/>
</dbReference>
<keyword evidence="15" id="KW-1185">Reference proteome</keyword>
<dbReference type="InterPro" id="IPR003594">
    <property type="entry name" value="HATPase_dom"/>
</dbReference>
<evidence type="ECO:0000259" key="12">
    <source>
        <dbReference type="Pfam" id="PF07730"/>
    </source>
</evidence>
<evidence type="ECO:0000256" key="5">
    <source>
        <dbReference type="ARBA" id="ARBA00022741"/>
    </source>
</evidence>
<keyword evidence="5" id="KW-0547">Nucleotide-binding</keyword>
<feature type="transmembrane region" description="Helical" evidence="10">
    <location>
        <begin position="138"/>
        <end position="159"/>
    </location>
</feature>
<keyword evidence="6 14" id="KW-0418">Kinase</keyword>
<dbReference type="RefSeq" id="WP_344691130.1">
    <property type="nucleotide sequence ID" value="NZ_BAAAVV010000018.1"/>
</dbReference>
<comment type="caution">
    <text evidence="14">The sequence shown here is derived from an EMBL/GenBank/DDBJ whole genome shotgun (WGS) entry which is preliminary data.</text>
</comment>
<accession>A0ABP6PR07</accession>
<organism evidence="14 15">
    <name type="scientific">Blastococcus jejuensis</name>
    <dbReference type="NCBI Taxonomy" id="351224"/>
    <lineage>
        <taxon>Bacteria</taxon>
        <taxon>Bacillati</taxon>
        <taxon>Actinomycetota</taxon>
        <taxon>Actinomycetes</taxon>
        <taxon>Geodermatophilales</taxon>
        <taxon>Geodermatophilaceae</taxon>
        <taxon>Blastococcus</taxon>
    </lineage>
</organism>
<dbReference type="InterPro" id="IPR055558">
    <property type="entry name" value="DUF7134"/>
</dbReference>
<dbReference type="SUPFAM" id="SSF55874">
    <property type="entry name" value="ATPase domain of HSP90 chaperone/DNA topoisomerase II/histidine kinase"/>
    <property type="match status" value="1"/>
</dbReference>
<dbReference type="CDD" id="cd16917">
    <property type="entry name" value="HATPase_UhpB-NarQ-NarX-like"/>
    <property type="match status" value="1"/>
</dbReference>
<dbReference type="InterPro" id="IPR011712">
    <property type="entry name" value="Sig_transdc_His_kin_sub3_dim/P"/>
</dbReference>
<evidence type="ECO:0000313" key="14">
    <source>
        <dbReference type="EMBL" id="GAA3183836.1"/>
    </source>
</evidence>
<keyword evidence="3" id="KW-0597">Phosphoprotein</keyword>
<feature type="transmembrane region" description="Helical" evidence="10">
    <location>
        <begin position="40"/>
        <end position="57"/>
    </location>
</feature>
<dbReference type="Pfam" id="PF07730">
    <property type="entry name" value="HisKA_3"/>
    <property type="match status" value="1"/>
</dbReference>
<keyword evidence="7" id="KW-0067">ATP-binding</keyword>
<dbReference type="Proteomes" id="UP001499924">
    <property type="component" value="Unassembled WGS sequence"/>
</dbReference>
<sequence>MRIPPRALDLGFAAGSAVLTLAVVFGEGLAAASDQTIAGSRWWVLPLMLVPSAALLWRRSQPLATVAGVWVPIALHSMFTGMGAEGFFIVWPAWVSLYALAAYGSRRQLLTGLAVAAVALFVHDWNDPRAWRAGAEGAWSAAWWDLLLFVAPLIGGLVAGTRRTRALATEKALVEAQARAAVAEERARIARELHDVVTHHVNLVVLQAMAASGMLDHDPERVREPLAVIERSGREALTEMRRLLGVLREEDGERPLAPQPGVGDVDDLVGSARSAGLSVGLAVSGTPRRLPAGLGLTVYRIVQESLTNAARHAAGSTVGVSLRYAPEAVEVAVVDDGGRQVEHAPAGGGRGLLGMRERVAVYAGTLEAGPVPEGGFAVHARLPLSPEEQP</sequence>
<dbReference type="GO" id="GO:0016301">
    <property type="term" value="F:kinase activity"/>
    <property type="evidence" value="ECO:0007669"/>
    <property type="project" value="UniProtKB-KW"/>
</dbReference>
<keyword evidence="10" id="KW-1133">Transmembrane helix</keyword>
<keyword evidence="4" id="KW-0808">Transferase</keyword>
<feature type="transmembrane region" description="Helical" evidence="10">
    <location>
        <begin position="88"/>
        <end position="104"/>
    </location>
</feature>
<evidence type="ECO:0000259" key="11">
    <source>
        <dbReference type="Pfam" id="PF02518"/>
    </source>
</evidence>
<evidence type="ECO:0000256" key="7">
    <source>
        <dbReference type="ARBA" id="ARBA00022840"/>
    </source>
</evidence>
<evidence type="ECO:0000256" key="1">
    <source>
        <dbReference type="ARBA" id="ARBA00000085"/>
    </source>
</evidence>
<evidence type="ECO:0000256" key="6">
    <source>
        <dbReference type="ARBA" id="ARBA00022777"/>
    </source>
</evidence>
<keyword evidence="8" id="KW-0902">Two-component regulatory system</keyword>
<evidence type="ECO:0000256" key="8">
    <source>
        <dbReference type="ARBA" id="ARBA00023012"/>
    </source>
</evidence>
<feature type="domain" description="DUF7134" evidence="13">
    <location>
        <begin position="8"/>
        <end position="163"/>
    </location>
</feature>
<name>A0ABP6PR07_9ACTN</name>
<dbReference type="Pfam" id="PF23539">
    <property type="entry name" value="DUF7134"/>
    <property type="match status" value="1"/>
</dbReference>
<feature type="coiled-coil region" evidence="9">
    <location>
        <begin position="166"/>
        <end position="193"/>
    </location>
</feature>
<dbReference type="Gene3D" id="1.20.5.1930">
    <property type="match status" value="1"/>
</dbReference>
<evidence type="ECO:0000256" key="9">
    <source>
        <dbReference type="SAM" id="Coils"/>
    </source>
</evidence>
<evidence type="ECO:0000259" key="13">
    <source>
        <dbReference type="Pfam" id="PF23539"/>
    </source>
</evidence>
<dbReference type="Pfam" id="PF02518">
    <property type="entry name" value="HATPase_c"/>
    <property type="match status" value="1"/>
</dbReference>
<proteinExistence type="predicted"/>
<protein>
    <recommendedName>
        <fullName evidence="2">histidine kinase</fullName>
        <ecNumber evidence="2">2.7.13.3</ecNumber>
    </recommendedName>
</protein>
<dbReference type="InterPro" id="IPR050482">
    <property type="entry name" value="Sensor_HK_TwoCompSys"/>
</dbReference>
<evidence type="ECO:0000256" key="2">
    <source>
        <dbReference type="ARBA" id="ARBA00012438"/>
    </source>
</evidence>
<dbReference type="PANTHER" id="PTHR24421">
    <property type="entry name" value="NITRATE/NITRITE SENSOR PROTEIN NARX-RELATED"/>
    <property type="match status" value="1"/>
</dbReference>
<keyword evidence="10" id="KW-0812">Transmembrane</keyword>
<comment type="catalytic activity">
    <reaction evidence="1">
        <text>ATP + protein L-histidine = ADP + protein N-phospho-L-histidine.</text>
        <dbReference type="EC" id="2.7.13.3"/>
    </reaction>
</comment>
<dbReference type="PANTHER" id="PTHR24421:SF10">
    <property type="entry name" value="NITRATE_NITRITE SENSOR PROTEIN NARQ"/>
    <property type="match status" value="1"/>
</dbReference>
<feature type="domain" description="Histidine kinase/HSP90-like ATPase" evidence="11">
    <location>
        <begin position="297"/>
        <end position="385"/>
    </location>
</feature>
<feature type="domain" description="Signal transduction histidine kinase subgroup 3 dimerisation and phosphoacceptor" evidence="12">
    <location>
        <begin position="185"/>
        <end position="250"/>
    </location>
</feature>
<evidence type="ECO:0000313" key="15">
    <source>
        <dbReference type="Proteomes" id="UP001499924"/>
    </source>
</evidence>
<feature type="transmembrane region" description="Helical" evidence="10">
    <location>
        <begin position="109"/>
        <end position="126"/>
    </location>
</feature>
<reference evidence="15" key="1">
    <citation type="journal article" date="2019" name="Int. J. Syst. Evol. Microbiol.">
        <title>The Global Catalogue of Microorganisms (GCM) 10K type strain sequencing project: providing services to taxonomists for standard genome sequencing and annotation.</title>
        <authorList>
            <consortium name="The Broad Institute Genomics Platform"/>
            <consortium name="The Broad Institute Genome Sequencing Center for Infectious Disease"/>
            <person name="Wu L."/>
            <person name="Ma J."/>
        </authorList>
    </citation>
    <scope>NUCLEOTIDE SEQUENCE [LARGE SCALE GENOMIC DNA]</scope>
    <source>
        <strain evidence="15">JCM 15614</strain>
    </source>
</reference>